<keyword evidence="4" id="KW-0479">Metal-binding</keyword>
<dbReference type="InterPro" id="IPR011324">
    <property type="entry name" value="Cytotoxic_necrot_fac-like_cat"/>
</dbReference>
<keyword evidence="5" id="KW-0378">Hydrolase</keyword>
<evidence type="ECO:0000256" key="9">
    <source>
        <dbReference type="ARBA" id="ARBA00049893"/>
    </source>
</evidence>
<dbReference type="Pfam" id="PF02578">
    <property type="entry name" value="Cu-oxidase_4"/>
    <property type="match status" value="1"/>
</dbReference>
<dbReference type="Proteomes" id="UP001595710">
    <property type="component" value="Unassembled WGS sequence"/>
</dbReference>
<dbReference type="RefSeq" id="WP_290280812.1">
    <property type="nucleotide sequence ID" value="NZ_JAUFQI010000001.1"/>
</dbReference>
<comment type="catalytic activity">
    <reaction evidence="7">
        <text>adenosine + H2O + H(+) = inosine + NH4(+)</text>
        <dbReference type="Rhea" id="RHEA:24408"/>
        <dbReference type="ChEBI" id="CHEBI:15377"/>
        <dbReference type="ChEBI" id="CHEBI:15378"/>
        <dbReference type="ChEBI" id="CHEBI:16335"/>
        <dbReference type="ChEBI" id="CHEBI:17596"/>
        <dbReference type="ChEBI" id="CHEBI:28938"/>
        <dbReference type="EC" id="3.5.4.4"/>
    </reaction>
    <physiologicalReaction direction="left-to-right" evidence="7">
        <dbReference type="Rhea" id="RHEA:24409"/>
    </physiologicalReaction>
</comment>
<comment type="caution">
    <text evidence="11">The sequence shown here is derived from an EMBL/GenBank/DDBJ whole genome shotgun (WGS) entry which is preliminary data.</text>
</comment>
<evidence type="ECO:0000256" key="6">
    <source>
        <dbReference type="ARBA" id="ARBA00022833"/>
    </source>
</evidence>
<keyword evidence="6" id="KW-0862">Zinc</keyword>
<name>A0ABV7WUE0_9GAMM</name>
<organism evidence="11 12">
    <name type="scientific">Reinekea marina</name>
    <dbReference type="NCBI Taxonomy" id="1310421"/>
    <lineage>
        <taxon>Bacteria</taxon>
        <taxon>Pseudomonadati</taxon>
        <taxon>Pseudomonadota</taxon>
        <taxon>Gammaproteobacteria</taxon>
        <taxon>Oceanospirillales</taxon>
        <taxon>Saccharospirillaceae</taxon>
        <taxon>Reinekea</taxon>
    </lineage>
</organism>
<comment type="catalytic activity">
    <reaction evidence="8">
        <text>adenosine + phosphate = alpha-D-ribose 1-phosphate + adenine</text>
        <dbReference type="Rhea" id="RHEA:27642"/>
        <dbReference type="ChEBI" id="CHEBI:16335"/>
        <dbReference type="ChEBI" id="CHEBI:16708"/>
        <dbReference type="ChEBI" id="CHEBI:43474"/>
        <dbReference type="ChEBI" id="CHEBI:57720"/>
        <dbReference type="EC" id="2.4.2.1"/>
    </reaction>
    <physiologicalReaction direction="left-to-right" evidence="8">
        <dbReference type="Rhea" id="RHEA:27643"/>
    </physiologicalReaction>
</comment>
<dbReference type="SUPFAM" id="SSF64438">
    <property type="entry name" value="CNF1/YfiH-like putative cysteine hydrolases"/>
    <property type="match status" value="1"/>
</dbReference>
<dbReference type="InterPro" id="IPR003730">
    <property type="entry name" value="Cu_polyphenol_OxRdtase"/>
</dbReference>
<evidence type="ECO:0000256" key="2">
    <source>
        <dbReference type="ARBA" id="ARBA00007353"/>
    </source>
</evidence>
<protein>
    <recommendedName>
        <fullName evidence="10">Purine nucleoside phosphorylase</fullName>
    </recommendedName>
</protein>
<evidence type="ECO:0000256" key="3">
    <source>
        <dbReference type="ARBA" id="ARBA00022679"/>
    </source>
</evidence>
<reference evidence="12" key="1">
    <citation type="journal article" date="2019" name="Int. J. Syst. Evol. Microbiol.">
        <title>The Global Catalogue of Microorganisms (GCM) 10K type strain sequencing project: providing services to taxonomists for standard genome sequencing and annotation.</title>
        <authorList>
            <consortium name="The Broad Institute Genomics Platform"/>
            <consortium name="The Broad Institute Genome Sequencing Center for Infectious Disease"/>
            <person name="Wu L."/>
            <person name="Ma J."/>
        </authorList>
    </citation>
    <scope>NUCLEOTIDE SEQUENCE [LARGE SCALE GENOMIC DNA]</scope>
    <source>
        <strain evidence="12">CECT 8288</strain>
    </source>
</reference>
<dbReference type="PANTHER" id="PTHR30616:SF2">
    <property type="entry name" value="PURINE NUCLEOSIDE PHOSPHORYLASE LACC1"/>
    <property type="match status" value="1"/>
</dbReference>
<evidence type="ECO:0000256" key="5">
    <source>
        <dbReference type="ARBA" id="ARBA00022801"/>
    </source>
</evidence>
<gene>
    <name evidence="11" type="primary">pgeF</name>
    <name evidence="11" type="ORF">ACFOND_07705</name>
</gene>
<accession>A0ABV7WUE0</accession>
<dbReference type="Gene3D" id="3.60.140.10">
    <property type="entry name" value="CNF1/YfiH-like putative cysteine hydrolases"/>
    <property type="match status" value="1"/>
</dbReference>
<keyword evidence="3" id="KW-0808">Transferase</keyword>
<dbReference type="EMBL" id="JBHRYN010000009">
    <property type="protein sequence ID" value="MFC3701515.1"/>
    <property type="molecule type" value="Genomic_DNA"/>
</dbReference>
<sequence length="242" mass="26500">MSFTYAQWPLPANILAGWTTRKSGCSSAPFNAFNIAHHVGEPKPVVSGNRKLLQARLAQQPTIAWLNQTHSSHVVNAECAIAAEPTDASVTSEVNLACCVMTADCLPVYFWTKNGHKIGVAHAGWRGLANGILSKTLARFDHPSQVICGLGPCIGPNHFEVGEEVKEAFSSFPNFESCFDSLPEHGKYNGNLQGLAESHLKSLGVSAVYKSEQCTFELVDEFYSFRRESQTGRMANLIWKID</sequence>
<proteinExistence type="inferred from homology"/>
<evidence type="ECO:0000256" key="10">
    <source>
        <dbReference type="RuleBase" id="RU361274"/>
    </source>
</evidence>
<evidence type="ECO:0000313" key="11">
    <source>
        <dbReference type="EMBL" id="MFC3701515.1"/>
    </source>
</evidence>
<comment type="similarity">
    <text evidence="2 10">Belongs to the purine nucleoside phosphorylase YfiH/LACC1 family.</text>
</comment>
<comment type="catalytic activity">
    <reaction evidence="1">
        <text>inosine + phosphate = alpha-D-ribose 1-phosphate + hypoxanthine</text>
        <dbReference type="Rhea" id="RHEA:27646"/>
        <dbReference type="ChEBI" id="CHEBI:17368"/>
        <dbReference type="ChEBI" id="CHEBI:17596"/>
        <dbReference type="ChEBI" id="CHEBI:43474"/>
        <dbReference type="ChEBI" id="CHEBI:57720"/>
        <dbReference type="EC" id="2.4.2.1"/>
    </reaction>
    <physiologicalReaction direction="left-to-right" evidence="1">
        <dbReference type="Rhea" id="RHEA:27647"/>
    </physiologicalReaction>
</comment>
<evidence type="ECO:0000256" key="7">
    <source>
        <dbReference type="ARBA" id="ARBA00047989"/>
    </source>
</evidence>
<dbReference type="NCBIfam" id="TIGR00726">
    <property type="entry name" value="peptidoglycan editing factor PgeF"/>
    <property type="match status" value="1"/>
</dbReference>
<dbReference type="CDD" id="cd16833">
    <property type="entry name" value="YfiH"/>
    <property type="match status" value="1"/>
</dbReference>
<comment type="catalytic activity">
    <reaction evidence="9">
        <text>S-methyl-5'-thioadenosine + phosphate = 5-(methylsulfanyl)-alpha-D-ribose 1-phosphate + adenine</text>
        <dbReference type="Rhea" id="RHEA:11852"/>
        <dbReference type="ChEBI" id="CHEBI:16708"/>
        <dbReference type="ChEBI" id="CHEBI:17509"/>
        <dbReference type="ChEBI" id="CHEBI:43474"/>
        <dbReference type="ChEBI" id="CHEBI:58533"/>
        <dbReference type="EC" id="2.4.2.28"/>
    </reaction>
    <physiologicalReaction direction="left-to-right" evidence="9">
        <dbReference type="Rhea" id="RHEA:11853"/>
    </physiologicalReaction>
</comment>
<keyword evidence="12" id="KW-1185">Reference proteome</keyword>
<dbReference type="InterPro" id="IPR038371">
    <property type="entry name" value="Cu_polyphenol_OxRdtase_sf"/>
</dbReference>
<dbReference type="PANTHER" id="PTHR30616">
    <property type="entry name" value="UNCHARACTERIZED PROTEIN YFIH"/>
    <property type="match status" value="1"/>
</dbReference>
<evidence type="ECO:0000256" key="1">
    <source>
        <dbReference type="ARBA" id="ARBA00000553"/>
    </source>
</evidence>
<evidence type="ECO:0000256" key="4">
    <source>
        <dbReference type="ARBA" id="ARBA00022723"/>
    </source>
</evidence>
<evidence type="ECO:0000313" key="12">
    <source>
        <dbReference type="Proteomes" id="UP001595710"/>
    </source>
</evidence>
<evidence type="ECO:0000256" key="8">
    <source>
        <dbReference type="ARBA" id="ARBA00048968"/>
    </source>
</evidence>